<dbReference type="Proteomes" id="UP000244336">
    <property type="component" value="Chromosome 9"/>
</dbReference>
<reference evidence="5 6" key="1">
    <citation type="submission" date="2018-04" db="EMBL/GenBank/DDBJ databases">
        <title>WGS assembly of Panicum hallii var. hallii HAL2.</title>
        <authorList>
            <person name="Lovell J."/>
            <person name="Jenkins J."/>
            <person name="Lowry D."/>
            <person name="Mamidi S."/>
            <person name="Sreedasyam A."/>
            <person name="Weng X."/>
            <person name="Barry K."/>
            <person name="Bonette J."/>
            <person name="Campitelli B."/>
            <person name="Daum C."/>
            <person name="Gordon S."/>
            <person name="Gould B."/>
            <person name="Lipzen A."/>
            <person name="MacQueen A."/>
            <person name="Palacio-Mejia J."/>
            <person name="Plott C."/>
            <person name="Shakirov E."/>
            <person name="Shu S."/>
            <person name="Yoshinaga Y."/>
            <person name="Zane M."/>
            <person name="Rokhsar D."/>
            <person name="Grimwood J."/>
            <person name="Schmutz J."/>
            <person name="Juenger T."/>
        </authorList>
    </citation>
    <scope>NUCLEOTIDE SEQUENCE [LARGE SCALE GENOMIC DNA]</scope>
    <source>
        <strain evidence="6">cv. HAL2</strain>
    </source>
</reference>
<dbReference type="Pfam" id="PF06058">
    <property type="entry name" value="DCP1"/>
    <property type="match status" value="1"/>
</dbReference>
<dbReference type="EMBL" id="CM009757">
    <property type="protein sequence ID" value="PUZ36183.1"/>
    <property type="molecule type" value="Genomic_DNA"/>
</dbReference>
<evidence type="ECO:0000256" key="1">
    <source>
        <dbReference type="ARBA" id="ARBA00004496"/>
    </source>
</evidence>
<evidence type="ECO:0000256" key="4">
    <source>
        <dbReference type="SAM" id="MobiDB-lite"/>
    </source>
</evidence>
<dbReference type="GO" id="GO:0000290">
    <property type="term" value="P:deadenylation-dependent decapping of nuclear-transcribed mRNA"/>
    <property type="evidence" value="ECO:0007669"/>
    <property type="project" value="InterPro"/>
</dbReference>
<dbReference type="AlphaFoldDB" id="A0A2T7BYW2"/>
<dbReference type="STRING" id="1504633.A0A2T7BYW2"/>
<accession>A0A2T7BYW2</accession>
<evidence type="ECO:0008006" key="7">
    <source>
        <dbReference type="Google" id="ProtNLM"/>
    </source>
</evidence>
<dbReference type="Gramene" id="PUZ36183">
    <property type="protein sequence ID" value="PUZ36183"/>
    <property type="gene ID" value="GQ55_9G018300"/>
</dbReference>
<dbReference type="CDD" id="cd13182">
    <property type="entry name" value="EVH1-like_Dcp1"/>
    <property type="match status" value="1"/>
</dbReference>
<feature type="region of interest" description="Disordered" evidence="4">
    <location>
        <begin position="1"/>
        <end position="31"/>
    </location>
</feature>
<evidence type="ECO:0000256" key="3">
    <source>
        <dbReference type="ARBA" id="ARBA00022490"/>
    </source>
</evidence>
<feature type="region of interest" description="Disordered" evidence="4">
    <location>
        <begin position="230"/>
        <end position="251"/>
    </location>
</feature>
<dbReference type="InterPro" id="IPR010334">
    <property type="entry name" value="Dcp1"/>
</dbReference>
<evidence type="ECO:0000313" key="6">
    <source>
        <dbReference type="Proteomes" id="UP000244336"/>
    </source>
</evidence>
<keyword evidence="3" id="KW-0963">Cytoplasm</keyword>
<gene>
    <name evidence="5" type="ORF">GQ55_9G018300</name>
</gene>
<dbReference type="GO" id="GO:0000932">
    <property type="term" value="C:P-body"/>
    <property type="evidence" value="ECO:0007669"/>
    <property type="project" value="TreeGrafter"/>
</dbReference>
<dbReference type="PANTHER" id="PTHR16290">
    <property type="entry name" value="TRANSCRIPTION FACTOR SMIF DECAPPING ENZYME DCP1"/>
    <property type="match status" value="1"/>
</dbReference>
<dbReference type="OrthoDB" id="440673at2759"/>
<dbReference type="GO" id="GO:0031087">
    <property type="term" value="P:deadenylation-independent decapping of nuclear-transcribed mRNA"/>
    <property type="evidence" value="ECO:0007669"/>
    <property type="project" value="TreeGrafter"/>
</dbReference>
<dbReference type="GO" id="GO:0008047">
    <property type="term" value="F:enzyme activator activity"/>
    <property type="evidence" value="ECO:0007669"/>
    <property type="project" value="InterPro"/>
</dbReference>
<sequence>MSRCSCNPFPVPGPARRCSSSPSENPRPTPENNLAALIRVSGEVAAIGVMARARSPMLRSRRGCGGGGGGGGVKVAPNLASAWDREGTRVLNLSVLRRLDPAVVDILITAAHVVSYSFDEDIEEWSRKPVEGSLFVVKRNTQPRFQLVVMNRLNTENLVEDVLTDFEVQVHVPYVIYRNAAEEIIGIWFYNPQECEEVAHLFHRIKYAYARVSPKANLSSKSVYEGREAASGSSALPAAEDTLEQPTSPSMVSDDVEEFLLTPSKVAACVDTIGGTGAVQPNKSFRTIPSSSHELHNASASQASALHSLFPSRTSSVTLRPFDAHRPHSAATTQSASLSNVKPQLLAPMASMPSTIAAAAASLSTVPPLHPPFADHQPQVAPLLHPFPLHTTPPNPPYGMPLLQPFPPPSPLPLLTPSASYSQVITREQVGAALLRLAQNDNFIDMVYREMVKRPYP</sequence>
<feature type="compositionally biased region" description="Polar residues" evidence="4">
    <location>
        <begin position="18"/>
        <end position="31"/>
    </location>
</feature>
<dbReference type="FunFam" id="2.30.29.30:FF:000159">
    <property type="entry name" value="mRNA-decapping enzyme-like protein"/>
    <property type="match status" value="1"/>
</dbReference>
<dbReference type="SUPFAM" id="SSF50729">
    <property type="entry name" value="PH domain-like"/>
    <property type="match status" value="1"/>
</dbReference>
<evidence type="ECO:0000313" key="5">
    <source>
        <dbReference type="EMBL" id="PUZ36183.1"/>
    </source>
</evidence>
<comment type="similarity">
    <text evidence="2">Belongs to the DCP1 family.</text>
</comment>
<organism evidence="5 6">
    <name type="scientific">Panicum hallii var. hallii</name>
    <dbReference type="NCBI Taxonomy" id="1504633"/>
    <lineage>
        <taxon>Eukaryota</taxon>
        <taxon>Viridiplantae</taxon>
        <taxon>Streptophyta</taxon>
        <taxon>Embryophyta</taxon>
        <taxon>Tracheophyta</taxon>
        <taxon>Spermatophyta</taxon>
        <taxon>Magnoliopsida</taxon>
        <taxon>Liliopsida</taxon>
        <taxon>Poales</taxon>
        <taxon>Poaceae</taxon>
        <taxon>PACMAD clade</taxon>
        <taxon>Panicoideae</taxon>
        <taxon>Panicodae</taxon>
        <taxon>Paniceae</taxon>
        <taxon>Panicinae</taxon>
        <taxon>Panicum</taxon>
        <taxon>Panicum sect. Panicum</taxon>
    </lineage>
</organism>
<dbReference type="PANTHER" id="PTHR16290:SF26">
    <property type="entry name" value="WH1 DOMAIN-CONTAINING PROTEIN"/>
    <property type="match status" value="1"/>
</dbReference>
<protein>
    <recommendedName>
        <fullName evidence="7">WH1 domain-containing protein</fullName>
    </recommendedName>
</protein>
<comment type="subcellular location">
    <subcellularLocation>
        <location evidence="1">Cytoplasm</location>
    </subcellularLocation>
</comment>
<name>A0A2T7BYW2_9POAL</name>
<evidence type="ECO:0000256" key="2">
    <source>
        <dbReference type="ARBA" id="ARBA00008778"/>
    </source>
</evidence>
<keyword evidence="6" id="KW-1185">Reference proteome</keyword>
<proteinExistence type="inferred from homology"/>
<dbReference type="GO" id="GO:0003729">
    <property type="term" value="F:mRNA binding"/>
    <property type="evidence" value="ECO:0007669"/>
    <property type="project" value="TreeGrafter"/>
</dbReference>
<dbReference type="Gene3D" id="2.30.29.30">
    <property type="entry name" value="Pleckstrin-homology domain (PH domain)/Phosphotyrosine-binding domain (PTB)"/>
    <property type="match status" value="1"/>
</dbReference>
<dbReference type="InterPro" id="IPR011993">
    <property type="entry name" value="PH-like_dom_sf"/>
</dbReference>